<dbReference type="RefSeq" id="WP_094569794.1">
    <property type="nucleotide sequence ID" value="NZ_CP022743.1"/>
</dbReference>
<dbReference type="PANTHER" id="PTHR39206:SF1">
    <property type="entry name" value="SLL8004 PROTEIN"/>
    <property type="match status" value="1"/>
</dbReference>
<proteinExistence type="predicted"/>
<accession>A0A223NTX9</accession>
<dbReference type="AlphaFoldDB" id="A0A223NTX9"/>
<organism evidence="1 2">
    <name type="scientific">Mucilaginibacter xinganensis</name>
    <dbReference type="NCBI Taxonomy" id="1234841"/>
    <lineage>
        <taxon>Bacteria</taxon>
        <taxon>Pseudomonadati</taxon>
        <taxon>Bacteroidota</taxon>
        <taxon>Sphingobacteriia</taxon>
        <taxon>Sphingobacteriales</taxon>
        <taxon>Sphingobacteriaceae</taxon>
        <taxon>Mucilaginibacter</taxon>
    </lineage>
</organism>
<sequence length="257" mass="29989">MDTGQPKLRVFAGPNGSGKSTVIDFIRKYKVNEKNVEFGYYINADDIAKTLETRSYSFNQFDLQATSEEFNQIVSESGLLNKEFTLANLIAIYRINNNSIYCLKRPQIERLAQIIADYLRKKLLKERKRFSFETVFSHRSKLNIMREAVDAGYKVYLYFVCTESPEINIFRVEARTKKGGHAVPINKIETRYYRALDLLHEASQLAYQAFFFDNSEEGGDFKMFAHFKIIAGKKSWDDINEKDIPNWFKMYYSSKIS</sequence>
<evidence type="ECO:0000313" key="1">
    <source>
        <dbReference type="EMBL" id="ASU33323.1"/>
    </source>
</evidence>
<dbReference type="PANTHER" id="PTHR39206">
    <property type="entry name" value="SLL8004 PROTEIN"/>
    <property type="match status" value="1"/>
</dbReference>
<dbReference type="OrthoDB" id="9791543at2"/>
<dbReference type="Proteomes" id="UP000215002">
    <property type="component" value="Chromosome"/>
</dbReference>
<dbReference type="EMBL" id="CP022743">
    <property type="protein sequence ID" value="ASU33323.1"/>
    <property type="molecule type" value="Genomic_DNA"/>
</dbReference>
<dbReference type="KEGG" id="muc:MuYL_1425"/>
<dbReference type="SUPFAM" id="SSF52540">
    <property type="entry name" value="P-loop containing nucleoside triphosphate hydrolases"/>
    <property type="match status" value="1"/>
</dbReference>
<name>A0A223NTX9_9SPHI</name>
<keyword evidence="2" id="KW-1185">Reference proteome</keyword>
<dbReference type="Gene3D" id="3.40.50.300">
    <property type="entry name" value="P-loop containing nucleotide triphosphate hydrolases"/>
    <property type="match status" value="1"/>
</dbReference>
<protein>
    <submittedName>
        <fullName evidence="1">Putative ABC-type ATPase</fullName>
    </submittedName>
</protein>
<dbReference type="InterPro" id="IPR027417">
    <property type="entry name" value="P-loop_NTPase"/>
</dbReference>
<gene>
    <name evidence="1" type="ORF">MuYL_1425</name>
</gene>
<reference evidence="1 2" key="1">
    <citation type="submission" date="2017-08" db="EMBL/GenBank/DDBJ databases">
        <title>Complete genome sequence of Mucilaginibacter sp. strain BJC16-A31.</title>
        <authorList>
            <consortium name="Henan University of Science and Technology"/>
            <person name="You X."/>
        </authorList>
    </citation>
    <scope>NUCLEOTIDE SEQUENCE [LARGE SCALE GENOMIC DNA]</scope>
    <source>
        <strain evidence="1 2">BJC16-A31</strain>
    </source>
</reference>
<evidence type="ECO:0000313" key="2">
    <source>
        <dbReference type="Proteomes" id="UP000215002"/>
    </source>
</evidence>